<evidence type="ECO:0000313" key="12">
    <source>
        <dbReference type="EMBL" id="AEF95895.1"/>
    </source>
</evidence>
<evidence type="ECO:0000256" key="1">
    <source>
        <dbReference type="ARBA" id="ARBA00001946"/>
    </source>
</evidence>
<dbReference type="SFLD" id="SFLDS00003">
    <property type="entry name" value="Haloacid_Dehalogenase"/>
    <property type="match status" value="1"/>
</dbReference>
<dbReference type="InterPro" id="IPR023214">
    <property type="entry name" value="HAD_sf"/>
</dbReference>
<dbReference type="PANTHER" id="PTHR43344:SF2">
    <property type="entry name" value="PHOSPHOSERINE PHOSPHATASE"/>
    <property type="match status" value="1"/>
</dbReference>
<feature type="active site" description="Nucleophile" evidence="11">
    <location>
        <position position="12"/>
    </location>
</feature>
<dbReference type="GO" id="GO:0000287">
    <property type="term" value="F:magnesium ion binding"/>
    <property type="evidence" value="ECO:0007669"/>
    <property type="project" value="TreeGrafter"/>
</dbReference>
<evidence type="ECO:0000256" key="3">
    <source>
        <dbReference type="ARBA" id="ARBA00009184"/>
    </source>
</evidence>
<dbReference type="RefSeq" id="WP_013798504.1">
    <property type="nucleotide sequence ID" value="NC_015562.1"/>
</dbReference>
<dbReference type="OrthoDB" id="10041at2157"/>
<organism evidence="13">
    <name type="scientific">Methanotorris igneus (strain DSM 5666 / JCM 11834 / Kol 5)</name>
    <dbReference type="NCBI Taxonomy" id="880724"/>
    <lineage>
        <taxon>Archaea</taxon>
        <taxon>Methanobacteriati</taxon>
        <taxon>Methanobacteriota</taxon>
        <taxon>Methanomada group</taxon>
        <taxon>Methanococci</taxon>
        <taxon>Methanococcales</taxon>
        <taxon>Methanocaldococcaceae</taxon>
        <taxon>Methanotorris</taxon>
    </lineage>
</organism>
<dbReference type="SFLD" id="SFLDF00029">
    <property type="entry name" value="phosphoserine_phosphatase"/>
    <property type="match status" value="1"/>
</dbReference>
<evidence type="ECO:0000256" key="8">
    <source>
        <dbReference type="ARBA" id="ARBA00022842"/>
    </source>
</evidence>
<dbReference type="PANTHER" id="PTHR43344">
    <property type="entry name" value="PHOSPHOSERINE PHOSPHATASE"/>
    <property type="match status" value="1"/>
</dbReference>
<dbReference type="EC" id="3.1.3.3" evidence="4"/>
<dbReference type="GeneID" id="10643176"/>
<evidence type="ECO:0000256" key="7">
    <source>
        <dbReference type="ARBA" id="ARBA00022801"/>
    </source>
</evidence>
<dbReference type="Pfam" id="PF00702">
    <property type="entry name" value="Hydrolase"/>
    <property type="match status" value="1"/>
</dbReference>
<evidence type="ECO:0000256" key="2">
    <source>
        <dbReference type="ARBA" id="ARBA00005135"/>
    </source>
</evidence>
<dbReference type="STRING" id="880724.Metig_0339"/>
<dbReference type="InterPro" id="IPR050582">
    <property type="entry name" value="HAD-like_SerB"/>
</dbReference>
<comment type="similarity">
    <text evidence="3">Belongs to the HAD-like hydrolase superfamily. SerB family.</text>
</comment>
<evidence type="ECO:0000313" key="13">
    <source>
        <dbReference type="Proteomes" id="UP000009227"/>
    </source>
</evidence>
<evidence type="ECO:0000256" key="9">
    <source>
        <dbReference type="ARBA" id="ARBA00023299"/>
    </source>
</evidence>
<reference evidence="12 13" key="1">
    <citation type="submission" date="2011-05" db="EMBL/GenBank/DDBJ databases">
        <title>Complete sequence of Methanotorris igneus Kol 5.</title>
        <authorList>
            <consortium name="US DOE Joint Genome Institute"/>
            <person name="Lucas S."/>
            <person name="Han J."/>
            <person name="Lapidus A."/>
            <person name="Cheng J.-F."/>
            <person name="Goodwin L."/>
            <person name="Pitluck S."/>
            <person name="Peters L."/>
            <person name="Mikhailova N."/>
            <person name="Chertkov O."/>
            <person name="Han C."/>
            <person name="Tapia R."/>
            <person name="Land M."/>
            <person name="Hauser L."/>
            <person name="Kyrpides N."/>
            <person name="Ivanova N."/>
            <person name="Pagani I."/>
            <person name="Sieprawska-Lupa M."/>
            <person name="Whitman W."/>
            <person name="Woyke T."/>
        </authorList>
    </citation>
    <scope>NUCLEOTIDE SEQUENCE [LARGE SCALE GENOMIC DNA]</scope>
    <source>
        <strain evidence="13">DSM 5666 / JCM 11834 / Kol 5</strain>
    </source>
</reference>
<comment type="cofactor">
    <cofactor evidence="1">
        <name>Mg(2+)</name>
        <dbReference type="ChEBI" id="CHEBI:18420"/>
    </cofactor>
</comment>
<dbReference type="Proteomes" id="UP000009227">
    <property type="component" value="Chromosome"/>
</dbReference>
<keyword evidence="13" id="KW-1185">Reference proteome</keyword>
<accession>F6BAT1</accession>
<evidence type="ECO:0000256" key="6">
    <source>
        <dbReference type="ARBA" id="ARBA00022723"/>
    </source>
</evidence>
<dbReference type="KEGG" id="mig:Metig_0339"/>
<gene>
    <name evidence="12" type="ordered locus">Metig_0339</name>
</gene>
<dbReference type="SFLD" id="SFLDG01137">
    <property type="entry name" value="C1.6.1:_Phosphoserine_Phosphat"/>
    <property type="match status" value="1"/>
</dbReference>
<dbReference type="Gene3D" id="3.40.50.1000">
    <property type="entry name" value="HAD superfamily/HAD-like"/>
    <property type="match status" value="1"/>
</dbReference>
<dbReference type="CDD" id="cd07500">
    <property type="entry name" value="HAD_PSP"/>
    <property type="match status" value="1"/>
</dbReference>
<name>F6BAT1_METIK</name>
<dbReference type="EMBL" id="CP002737">
    <property type="protein sequence ID" value="AEF95895.1"/>
    <property type="molecule type" value="Genomic_DNA"/>
</dbReference>
<keyword evidence="7 12" id="KW-0378">Hydrolase</keyword>
<dbReference type="InterPro" id="IPR004469">
    <property type="entry name" value="PSP"/>
</dbReference>
<dbReference type="NCBIfam" id="TIGR01488">
    <property type="entry name" value="HAD-SF-IB"/>
    <property type="match status" value="1"/>
</dbReference>
<dbReference type="InterPro" id="IPR036412">
    <property type="entry name" value="HAD-like_sf"/>
</dbReference>
<evidence type="ECO:0000256" key="5">
    <source>
        <dbReference type="ARBA" id="ARBA00022605"/>
    </source>
</evidence>
<dbReference type="SUPFAM" id="SSF56784">
    <property type="entry name" value="HAD-like"/>
    <property type="match status" value="1"/>
</dbReference>
<dbReference type="GO" id="GO:0006564">
    <property type="term" value="P:L-serine biosynthetic process"/>
    <property type="evidence" value="ECO:0007669"/>
    <property type="project" value="UniProtKB-KW"/>
</dbReference>
<protein>
    <recommendedName>
        <fullName evidence="4">phosphoserine phosphatase</fullName>
        <ecNumber evidence="4">3.1.3.3</ecNumber>
    </recommendedName>
    <alternativeName>
        <fullName evidence="10">O-phosphoserine phosphohydrolase</fullName>
    </alternativeName>
</protein>
<dbReference type="GO" id="GO:0036424">
    <property type="term" value="F:L-phosphoserine phosphatase activity"/>
    <property type="evidence" value="ECO:0007669"/>
    <property type="project" value="InterPro"/>
</dbReference>
<dbReference type="NCBIfam" id="TIGR00338">
    <property type="entry name" value="serB"/>
    <property type="match status" value="1"/>
</dbReference>
<feature type="active site" description="Proton donor" evidence="11">
    <location>
        <position position="14"/>
    </location>
</feature>
<evidence type="ECO:0000256" key="10">
    <source>
        <dbReference type="ARBA" id="ARBA00031693"/>
    </source>
</evidence>
<keyword evidence="8" id="KW-0460">Magnesium</keyword>
<comment type="pathway">
    <text evidence="2">Amino-acid biosynthesis; L-serine biosynthesis; L-serine from 3-phospho-D-glycerate: step 3/3.</text>
</comment>
<keyword evidence="6" id="KW-0479">Metal-binding</keyword>
<dbReference type="SFLD" id="SFLDG01136">
    <property type="entry name" value="C1.6:_Phosphoserine_Phosphatas"/>
    <property type="match status" value="1"/>
</dbReference>
<dbReference type="SFLD" id="SFLDG01129">
    <property type="entry name" value="C1.5:_HAD__Beta-PGM__Phosphata"/>
    <property type="match status" value="1"/>
</dbReference>
<keyword evidence="5" id="KW-0028">Amino-acid biosynthesis</keyword>
<keyword evidence="9" id="KW-0718">Serine biosynthesis</keyword>
<evidence type="ECO:0000256" key="11">
    <source>
        <dbReference type="PIRSR" id="PIRSR604469-1"/>
    </source>
</evidence>
<dbReference type="AlphaFoldDB" id="F6BAT1"/>
<dbReference type="HOGENOM" id="CLU_036368_4_3_2"/>
<dbReference type="GO" id="GO:0005737">
    <property type="term" value="C:cytoplasm"/>
    <property type="evidence" value="ECO:0007669"/>
    <property type="project" value="TreeGrafter"/>
</dbReference>
<sequence>MEGKKKKIILFDFDSTLVDCETIDEIAKEAGVEEEVKKITKEAMEGKLNFEQSLRKRVSLLKGLPVEKVEKAVSNIKLMNGAEETIKELKKRGYVIGVVSGGFDIAVNRIKEKLGLDYAYANELIEKDGILTGEVRGPVMSETAKGDILEEIARKEGVDLKDTVVVGDGANDISMFNKAGLKIAFCAKEILKEKADICIEKKDLREILKHID</sequence>
<evidence type="ECO:0000256" key="4">
    <source>
        <dbReference type="ARBA" id="ARBA00012640"/>
    </source>
</evidence>
<proteinExistence type="inferred from homology"/>
<dbReference type="UniPathway" id="UPA00135">
    <property type="reaction ID" value="UER00198"/>
</dbReference>